<name>A0A2Z6B3X4_9BACT</name>
<geneLocation type="plasmid" evidence="2">
    <name>pdfe dna</name>
</geneLocation>
<protein>
    <submittedName>
        <fullName evidence="1">Genomic scaffold, scaffold_5</fullName>
    </submittedName>
</protein>
<organism evidence="1 2">
    <name type="scientific">Desulfovibrio ferrophilus</name>
    <dbReference type="NCBI Taxonomy" id="241368"/>
    <lineage>
        <taxon>Bacteria</taxon>
        <taxon>Pseudomonadati</taxon>
        <taxon>Thermodesulfobacteriota</taxon>
        <taxon>Desulfovibrionia</taxon>
        <taxon>Desulfovibrionales</taxon>
        <taxon>Desulfovibrionaceae</taxon>
        <taxon>Desulfovibrio</taxon>
    </lineage>
</organism>
<keyword evidence="2" id="KW-1185">Reference proteome</keyword>
<dbReference type="AlphaFoldDB" id="A0A2Z6B3X4"/>
<evidence type="ECO:0000313" key="2">
    <source>
        <dbReference type="Proteomes" id="UP000269883"/>
    </source>
</evidence>
<reference evidence="1 2" key="1">
    <citation type="journal article" date="2018" name="Sci. Adv.">
        <title>Multi-heme cytochromes provide a pathway for survival in energy-limited environments.</title>
        <authorList>
            <person name="Deng X."/>
            <person name="Dohmae N."/>
            <person name="Nealson K.H."/>
            <person name="Hashimoto K."/>
            <person name="Okamoto A."/>
        </authorList>
    </citation>
    <scope>NUCLEOTIDE SEQUENCE [LARGE SCALE GENOMIC DNA]</scope>
    <source>
        <strain evidence="1 2">IS5</strain>
        <plasmid evidence="2">pdfe dna</plasmid>
    </source>
</reference>
<accession>A0A2Z6B3X4</accession>
<dbReference type="Proteomes" id="UP000269883">
    <property type="component" value="Plasmid pDFE"/>
</dbReference>
<sequence length="61" mass="6755">MRDVIRGDENNIDIYTLFMILAWAIYDLSNQISCINAPPPGREVMVGAKKNHGPGPADKVQ</sequence>
<dbReference type="EMBL" id="AP017379">
    <property type="protein sequence ID" value="BBD10126.1"/>
    <property type="molecule type" value="Genomic_DNA"/>
</dbReference>
<gene>
    <name evidence="1" type="ORF">DFE_A0025</name>
</gene>
<proteinExistence type="predicted"/>
<keyword evidence="1" id="KW-0614">Plasmid</keyword>
<evidence type="ECO:0000313" key="1">
    <source>
        <dbReference type="EMBL" id="BBD10126.1"/>
    </source>
</evidence>
<dbReference type="KEGG" id="dfl:DFE_A0025"/>